<comment type="caution">
    <text evidence="2">The sequence shown here is derived from an EMBL/GenBank/DDBJ whole genome shotgun (WGS) entry which is preliminary data.</text>
</comment>
<dbReference type="GO" id="GO:0006354">
    <property type="term" value="P:DNA-templated transcription elongation"/>
    <property type="evidence" value="ECO:0007669"/>
    <property type="project" value="TreeGrafter"/>
</dbReference>
<dbReference type="GO" id="GO:0032784">
    <property type="term" value="P:regulation of DNA-templated transcription elongation"/>
    <property type="evidence" value="ECO:0007669"/>
    <property type="project" value="InterPro"/>
</dbReference>
<dbReference type="AlphaFoldDB" id="A0A0E9MRR0"/>
<dbReference type="OrthoDB" id="192847at2"/>
<dbReference type="GO" id="GO:0070063">
    <property type="term" value="F:RNA polymerase binding"/>
    <property type="evidence" value="ECO:0007669"/>
    <property type="project" value="InterPro"/>
</dbReference>
<accession>A0A0E9MRR0</accession>
<keyword evidence="2" id="KW-0808">Transferase</keyword>
<gene>
    <name evidence="2" type="primary">rnk</name>
    <name evidence="2" type="ORF">SCH01S_48_01020</name>
</gene>
<organism evidence="2 3">
    <name type="scientific">Sphingomonas changbaiensis NBRC 104936</name>
    <dbReference type="NCBI Taxonomy" id="1219043"/>
    <lineage>
        <taxon>Bacteria</taxon>
        <taxon>Pseudomonadati</taxon>
        <taxon>Pseudomonadota</taxon>
        <taxon>Alphaproteobacteria</taxon>
        <taxon>Sphingomonadales</taxon>
        <taxon>Sphingomonadaceae</taxon>
        <taxon>Sphingomonas</taxon>
    </lineage>
</organism>
<dbReference type="Proteomes" id="UP000033202">
    <property type="component" value="Unassembled WGS sequence"/>
</dbReference>
<dbReference type="Pfam" id="PF01272">
    <property type="entry name" value="GreA_GreB"/>
    <property type="match status" value="1"/>
</dbReference>
<name>A0A0E9MRR0_9SPHN</name>
<dbReference type="Gene3D" id="3.10.50.30">
    <property type="entry name" value="Transcription elongation factor, GreA/GreB, C-terminal domain"/>
    <property type="match status" value="1"/>
</dbReference>
<dbReference type="InterPro" id="IPR001437">
    <property type="entry name" value="Tscrpt_elong_fac_GreA/B_C"/>
</dbReference>
<dbReference type="PANTHER" id="PTHR30437:SF5">
    <property type="entry name" value="REGULATOR OF NUCLEOSIDE DIPHOSPHATE KINASE"/>
    <property type="match status" value="1"/>
</dbReference>
<dbReference type="InterPro" id="IPR023459">
    <property type="entry name" value="Tscrpt_elong_fac_GreA/B_fam"/>
</dbReference>
<feature type="domain" description="Transcription elongation factor GreA/GreB C-terminal" evidence="1">
    <location>
        <begin position="59"/>
        <end position="134"/>
    </location>
</feature>
<dbReference type="GO" id="GO:0016301">
    <property type="term" value="F:kinase activity"/>
    <property type="evidence" value="ECO:0007669"/>
    <property type="project" value="UniProtKB-KW"/>
</dbReference>
<sequence length="137" mass="14832">MATTIPLRGARRPPVHLIDSECDMLVDLALQIEGRSPAVAAMLLSEIERAETHSIDALPAGTVTIGSEVDFLDESTHRLRTVTLVMPGEADIEAGRVSVLTPVGAGLIGLREGQTIDWPDRDGQPHRLRILGVRRPE</sequence>
<evidence type="ECO:0000259" key="1">
    <source>
        <dbReference type="Pfam" id="PF01272"/>
    </source>
</evidence>
<reference evidence="2 3" key="1">
    <citation type="submission" date="2015-04" db="EMBL/GenBank/DDBJ databases">
        <title>Whole genome shotgun sequence of Sphingomonas changbaiensis NBRC 104936.</title>
        <authorList>
            <person name="Katano-Makiyama Y."/>
            <person name="Hosoyama A."/>
            <person name="Hashimoto M."/>
            <person name="Noguchi M."/>
            <person name="Tsuchikane K."/>
            <person name="Ohji S."/>
            <person name="Yamazoe A."/>
            <person name="Ichikawa N."/>
            <person name="Kimura A."/>
            <person name="Fujita N."/>
        </authorList>
    </citation>
    <scope>NUCLEOTIDE SEQUENCE [LARGE SCALE GENOMIC DNA]</scope>
    <source>
        <strain evidence="2 3">NBRC 104936</strain>
    </source>
</reference>
<proteinExistence type="predicted"/>
<dbReference type="GO" id="GO:0003677">
    <property type="term" value="F:DNA binding"/>
    <property type="evidence" value="ECO:0007669"/>
    <property type="project" value="InterPro"/>
</dbReference>
<dbReference type="STRING" id="1219043.SCH01S_48_01020"/>
<evidence type="ECO:0000313" key="3">
    <source>
        <dbReference type="Proteomes" id="UP000033202"/>
    </source>
</evidence>
<keyword evidence="2" id="KW-0418">Kinase</keyword>
<evidence type="ECO:0000313" key="2">
    <source>
        <dbReference type="EMBL" id="GAO40442.1"/>
    </source>
</evidence>
<dbReference type="NCBIfam" id="NF004396">
    <property type="entry name" value="PRK05753.1"/>
    <property type="match status" value="1"/>
</dbReference>
<dbReference type="RefSeq" id="WP_046349223.1">
    <property type="nucleotide sequence ID" value="NZ_BBWU01000048.1"/>
</dbReference>
<dbReference type="SUPFAM" id="SSF54534">
    <property type="entry name" value="FKBP-like"/>
    <property type="match status" value="1"/>
</dbReference>
<dbReference type="InterPro" id="IPR036953">
    <property type="entry name" value="GreA/GreB_C_sf"/>
</dbReference>
<dbReference type="PANTHER" id="PTHR30437">
    <property type="entry name" value="TRANSCRIPTION ELONGATION FACTOR GREA"/>
    <property type="match status" value="1"/>
</dbReference>
<protein>
    <submittedName>
        <fullName evidence="2">Nucleoside-diphosphate kinase regulator</fullName>
    </submittedName>
</protein>
<dbReference type="EMBL" id="BBWU01000048">
    <property type="protein sequence ID" value="GAO40442.1"/>
    <property type="molecule type" value="Genomic_DNA"/>
</dbReference>
<keyword evidence="3" id="KW-1185">Reference proteome</keyword>